<organism evidence="1 2">
    <name type="scientific">Staphylococcus aureus (strain COL)</name>
    <dbReference type="NCBI Taxonomy" id="93062"/>
    <lineage>
        <taxon>Bacteria</taxon>
        <taxon>Bacillati</taxon>
        <taxon>Bacillota</taxon>
        <taxon>Bacilli</taxon>
        <taxon>Bacillales</taxon>
        <taxon>Staphylococcaceae</taxon>
        <taxon>Staphylococcus</taxon>
    </lineage>
</organism>
<dbReference type="HOGENOM" id="CLU_3296816_0_0_9"/>
<dbReference type="EMBL" id="CP000046">
    <property type="protein sequence ID" value="AAY21110.1"/>
    <property type="molecule type" value="Genomic_DNA"/>
</dbReference>
<evidence type="ECO:0000313" key="2">
    <source>
        <dbReference type="Proteomes" id="UP000000530"/>
    </source>
</evidence>
<evidence type="ECO:0000313" key="1">
    <source>
        <dbReference type="EMBL" id="AAY21110.1"/>
    </source>
</evidence>
<dbReference type="Proteomes" id="UP000000530">
    <property type="component" value="Chromosome"/>
</dbReference>
<sequence>MFDENMVNKLDDYYFIYGICNEYPDQDRYLKQRYLIHKLY</sequence>
<name>A0A0H2X223_STAAC</name>
<dbReference type="KEGG" id="sac:SACOL1730"/>
<reference evidence="1 2" key="1">
    <citation type="journal article" date="2005" name="J. Bacteriol.">
        <title>Insights on evolution of virulence and resistance from the complete genome analysis of an early methicillin-resistant Staphylococcus aureus strain and a biofilm-producing methicillin-resistant Staphylococcus epidermidis strain.</title>
        <authorList>
            <person name="Gill S.R."/>
            <person name="Fouts D.E."/>
            <person name="Archer G.L."/>
            <person name="Mongodin E.F."/>
            <person name="Deboy R.T."/>
            <person name="Ravel J."/>
            <person name="Paulsen I.T."/>
            <person name="Kolonay J.F."/>
            <person name="Brinkac L."/>
            <person name="Beanan M."/>
            <person name="Dodson R.J."/>
            <person name="Daugherty S.C."/>
            <person name="Madupu R."/>
            <person name="Angiuoli S.V."/>
            <person name="Durkin A.S."/>
            <person name="Haft D.H."/>
            <person name="Vamathevan J."/>
            <person name="Khouri H."/>
            <person name="Utterback T."/>
            <person name="Lee C."/>
            <person name="Dimitrov G."/>
            <person name="Jiang L."/>
            <person name="Qin H."/>
            <person name="Weidman J."/>
            <person name="Tran K."/>
            <person name="Kang K."/>
            <person name="Hance I.R."/>
            <person name="Nelson K.E."/>
            <person name="Fraser C.M."/>
        </authorList>
    </citation>
    <scope>NUCLEOTIDE SEQUENCE [LARGE SCALE GENOMIC DNA]</scope>
    <source>
        <strain evidence="1 2">COL</strain>
    </source>
</reference>
<protein>
    <submittedName>
        <fullName evidence="1">Uncharacterized protein</fullName>
    </submittedName>
</protein>
<accession>A0A0H2X223</accession>
<dbReference type="RefSeq" id="WP_001790562.1">
    <property type="nucleotide sequence ID" value="NC_002951.2"/>
</dbReference>
<dbReference type="AlphaFoldDB" id="A0A0H2X223"/>
<gene>
    <name evidence="1" type="ordered locus">SACOL1730</name>
</gene>
<proteinExistence type="predicted"/>
<dbReference type="SMR" id="A0A0H2X223"/>